<reference evidence="8 9" key="1">
    <citation type="submission" date="2024-02" db="EMBL/GenBank/DDBJ databases">
        <title>A draft genome for the cacao thread blight pathogen Marasmius crinis-equi.</title>
        <authorList>
            <person name="Cohen S.P."/>
            <person name="Baruah I.K."/>
            <person name="Amoako-Attah I."/>
            <person name="Bukari Y."/>
            <person name="Meinhardt L.W."/>
            <person name="Bailey B.A."/>
        </authorList>
    </citation>
    <scope>NUCLEOTIDE SEQUENCE [LARGE SCALE GENOMIC DNA]</scope>
    <source>
        <strain evidence="8 9">GH-76</strain>
    </source>
</reference>
<dbReference type="SMART" id="SM00906">
    <property type="entry name" value="Fungal_trans"/>
    <property type="match status" value="1"/>
</dbReference>
<accession>A0ABR3FQN8</accession>
<feature type="region of interest" description="Disordered" evidence="5">
    <location>
        <begin position="549"/>
        <end position="582"/>
    </location>
</feature>
<dbReference type="EMBL" id="JBAHYK010000152">
    <property type="protein sequence ID" value="KAL0577502.1"/>
    <property type="molecule type" value="Genomic_DNA"/>
</dbReference>
<feature type="region of interest" description="Disordered" evidence="5">
    <location>
        <begin position="78"/>
        <end position="106"/>
    </location>
</feature>
<dbReference type="InterPro" id="IPR007219">
    <property type="entry name" value="XnlR_reg_dom"/>
</dbReference>
<feature type="compositionally biased region" description="Polar residues" evidence="5">
    <location>
        <begin position="571"/>
        <end position="580"/>
    </location>
</feature>
<evidence type="ECO:0000256" key="5">
    <source>
        <dbReference type="SAM" id="MobiDB-lite"/>
    </source>
</evidence>
<feature type="domain" description="Xylanolytic transcriptional activator regulatory" evidence="7">
    <location>
        <begin position="235"/>
        <end position="308"/>
    </location>
</feature>
<evidence type="ECO:0000256" key="2">
    <source>
        <dbReference type="ARBA" id="ARBA00022723"/>
    </source>
</evidence>
<evidence type="ECO:0000256" key="6">
    <source>
        <dbReference type="SAM" id="Phobius"/>
    </source>
</evidence>
<dbReference type="PANTHER" id="PTHR46910:SF3">
    <property type="entry name" value="HALOTOLERANCE PROTEIN 9-RELATED"/>
    <property type="match status" value="1"/>
</dbReference>
<sequence>MSSVLAHPRHSSTSSDPSSPESSSSHQPKTTDAEEEDLSHLAITEDLKRFTISGLQGRFFGSSSGFALMRNAHGAKQEITGRDDYNDARHFRRTPNNPSSHQWEEEIRTREESPYDFPESSLLVSLISLYFERHNPYFPTIYEPTFRKSVIQGLHLNDREFGAVVLAVCALGARFSDDERVLSVPGHTLSAGWKWFKQIHPTCRTTAFDMPSLYELQYYCLAGLYTFGTPCPSLAWTIVGIGIRRAVEMGAHRRMPDGHKPTVNDEQKKRIFWVLITADRLICNFLGRPSAIRDEDFDLELPIECDDEYWQNADPEKAFVQPHGQPPRVSFFIATIKLCEILSFLMKTMYSLKKSQLVMGILTESWEQKTASDLDSALNDWKSKLPEHSKLFFFGSPHSRQPLKHATVQWNPDAKPGLFFDQSAFAHTLFYVVQIQVHRRFVRKSSPMSFASLAICTTATKSCINVLDTLVQKSAIMSPVMVFLGFTTGVLLLTNVWGSKKAGIKVDYGKAANDVERLLRALQSCENRYAIAGKFGDLVYELARGLGENDTPCQSKASVPPNLPGRREGSHNTSGATTGQPPLFVDEPAGFQGAGVLHGSKDSFQAASMETDVSIPFQEQDFINAWSMPDMRDLGFQFDDWNTYAANVSALDLDAFLQNNPYALQ</sequence>
<proteinExistence type="predicted"/>
<feature type="region of interest" description="Disordered" evidence="5">
    <location>
        <begin position="1"/>
        <end position="37"/>
    </location>
</feature>
<comment type="caution">
    <text evidence="8">The sequence shown here is derived from an EMBL/GenBank/DDBJ whole genome shotgun (WGS) entry which is preliminary data.</text>
</comment>
<organism evidence="8 9">
    <name type="scientific">Marasmius crinis-equi</name>
    <dbReference type="NCBI Taxonomy" id="585013"/>
    <lineage>
        <taxon>Eukaryota</taxon>
        <taxon>Fungi</taxon>
        <taxon>Dikarya</taxon>
        <taxon>Basidiomycota</taxon>
        <taxon>Agaricomycotina</taxon>
        <taxon>Agaricomycetes</taxon>
        <taxon>Agaricomycetidae</taxon>
        <taxon>Agaricales</taxon>
        <taxon>Marasmiineae</taxon>
        <taxon>Marasmiaceae</taxon>
        <taxon>Marasmius</taxon>
    </lineage>
</organism>
<dbReference type="CDD" id="cd12148">
    <property type="entry name" value="fungal_TF_MHR"/>
    <property type="match status" value="1"/>
</dbReference>
<dbReference type="Pfam" id="PF04082">
    <property type="entry name" value="Fungal_trans"/>
    <property type="match status" value="1"/>
</dbReference>
<comment type="subcellular location">
    <subcellularLocation>
        <location evidence="1">Nucleus</location>
    </subcellularLocation>
</comment>
<feature type="transmembrane region" description="Helical" evidence="6">
    <location>
        <begin position="479"/>
        <end position="498"/>
    </location>
</feature>
<feature type="compositionally biased region" description="Basic and acidic residues" evidence="5">
    <location>
        <begin position="78"/>
        <end position="89"/>
    </location>
</feature>
<gene>
    <name evidence="8" type="primary">GIN1_3</name>
    <name evidence="8" type="ORF">V5O48_004488</name>
</gene>
<keyword evidence="6" id="KW-0812">Transmembrane</keyword>
<evidence type="ECO:0000259" key="7">
    <source>
        <dbReference type="SMART" id="SM00906"/>
    </source>
</evidence>
<dbReference type="PANTHER" id="PTHR46910">
    <property type="entry name" value="TRANSCRIPTION FACTOR PDR1"/>
    <property type="match status" value="1"/>
</dbReference>
<keyword evidence="2" id="KW-0479">Metal-binding</keyword>
<keyword evidence="9" id="KW-1185">Reference proteome</keyword>
<keyword evidence="6" id="KW-0472">Membrane</keyword>
<evidence type="ECO:0000256" key="3">
    <source>
        <dbReference type="ARBA" id="ARBA00023125"/>
    </source>
</evidence>
<dbReference type="InterPro" id="IPR050987">
    <property type="entry name" value="AtrR-like"/>
</dbReference>
<keyword evidence="6" id="KW-1133">Transmembrane helix</keyword>
<keyword evidence="3" id="KW-0238">DNA-binding</keyword>
<evidence type="ECO:0000256" key="4">
    <source>
        <dbReference type="ARBA" id="ARBA00023242"/>
    </source>
</evidence>
<feature type="compositionally biased region" description="Low complexity" evidence="5">
    <location>
        <begin position="11"/>
        <end position="26"/>
    </location>
</feature>
<evidence type="ECO:0000256" key="1">
    <source>
        <dbReference type="ARBA" id="ARBA00004123"/>
    </source>
</evidence>
<evidence type="ECO:0000313" key="8">
    <source>
        <dbReference type="EMBL" id="KAL0577502.1"/>
    </source>
</evidence>
<dbReference type="Proteomes" id="UP001465976">
    <property type="component" value="Unassembled WGS sequence"/>
</dbReference>
<name>A0ABR3FQN8_9AGAR</name>
<keyword evidence="4" id="KW-0539">Nucleus</keyword>
<protein>
    <submittedName>
        <fullName evidence="8">Gypsy retrotransposon integrase-like protein 1</fullName>
    </submittedName>
</protein>
<evidence type="ECO:0000313" key="9">
    <source>
        <dbReference type="Proteomes" id="UP001465976"/>
    </source>
</evidence>